<dbReference type="InterPro" id="IPR044878">
    <property type="entry name" value="UbiA_sf"/>
</dbReference>
<feature type="transmembrane region" description="Helical" evidence="5">
    <location>
        <begin position="53"/>
        <end position="72"/>
    </location>
</feature>
<proteinExistence type="predicted"/>
<sequence>MVIQGSQGHGGVTDTFKFILRVSRPRFWIYTGGTYVIGYTLGAYGFMDFLAPSYYVYLIYFFLPANIFIYGVNDCWDEETDCLNPKKGTMEHMLESFERRKLLISLAAVAVLSAVLMLSQTPEEALIFLGFLFLSYFYSAPPLRFKEKPFLDFSSNYLYIMPGIFGYNLVTGSLPDLNLLVAGFCHIAAMHIFSAVPDTEYDSETGIITTPVFIGRRKALGLSAFFWIILSLLTVHLTDFHPLSFLVFLYPLFPLSVLLSERIRIERIYWYLPYINTSLGGLLFLALINNRVFHWI</sequence>
<feature type="transmembrane region" description="Helical" evidence="5">
    <location>
        <begin position="102"/>
        <end position="119"/>
    </location>
</feature>
<dbReference type="Pfam" id="PF01040">
    <property type="entry name" value="UbiA"/>
    <property type="match status" value="1"/>
</dbReference>
<dbReference type="AlphaFoldDB" id="A0A9E7RX59"/>
<feature type="transmembrane region" description="Helical" evidence="5">
    <location>
        <begin position="243"/>
        <end position="261"/>
    </location>
</feature>
<dbReference type="InterPro" id="IPR000537">
    <property type="entry name" value="UbiA_prenyltransferase"/>
</dbReference>
<feature type="transmembrane region" description="Helical" evidence="5">
    <location>
        <begin position="157"/>
        <end position="174"/>
    </location>
</feature>
<keyword evidence="2 5" id="KW-0812">Transmembrane</keyword>
<evidence type="ECO:0000313" key="6">
    <source>
        <dbReference type="EMBL" id="UXH32054.1"/>
    </source>
</evidence>
<dbReference type="NCBIfam" id="NF009516">
    <property type="entry name" value="PRK12875.1"/>
    <property type="match status" value="1"/>
</dbReference>
<dbReference type="Gene3D" id="1.10.357.140">
    <property type="entry name" value="UbiA prenyltransferase"/>
    <property type="match status" value="1"/>
</dbReference>
<feature type="transmembrane region" description="Helical" evidence="5">
    <location>
        <begin position="268"/>
        <end position="288"/>
    </location>
</feature>
<dbReference type="GO" id="GO:0016765">
    <property type="term" value="F:transferase activity, transferring alkyl or aryl (other than methyl) groups"/>
    <property type="evidence" value="ECO:0007669"/>
    <property type="project" value="InterPro"/>
</dbReference>
<organism evidence="6">
    <name type="scientific">Methanothermobacter wolfeii</name>
    <name type="common">Methanobacterium wolfei</name>
    <dbReference type="NCBI Taxonomy" id="145261"/>
    <lineage>
        <taxon>Archaea</taxon>
        <taxon>Methanobacteriati</taxon>
        <taxon>Methanobacteriota</taxon>
        <taxon>Methanomada group</taxon>
        <taxon>Methanobacteria</taxon>
        <taxon>Methanobacteriales</taxon>
        <taxon>Methanobacteriaceae</taxon>
        <taxon>Methanothermobacter</taxon>
    </lineage>
</organism>
<feature type="transmembrane region" description="Helical" evidence="5">
    <location>
        <begin position="27"/>
        <end position="47"/>
    </location>
</feature>
<dbReference type="CDD" id="cd13966">
    <property type="entry name" value="PT_UbiA_4"/>
    <property type="match status" value="1"/>
</dbReference>
<dbReference type="Proteomes" id="UP001065373">
    <property type="component" value="Chromosome"/>
</dbReference>
<dbReference type="GeneID" id="75105942"/>
<dbReference type="PANTHER" id="PTHR42723:SF1">
    <property type="entry name" value="CHLOROPHYLL SYNTHASE, CHLOROPLASTIC"/>
    <property type="match status" value="1"/>
</dbReference>
<feature type="transmembrane region" description="Helical" evidence="5">
    <location>
        <begin position="219"/>
        <end position="237"/>
    </location>
</feature>
<evidence type="ECO:0000256" key="1">
    <source>
        <dbReference type="ARBA" id="ARBA00004651"/>
    </source>
</evidence>
<dbReference type="PANTHER" id="PTHR42723">
    <property type="entry name" value="CHLOROPHYLL SYNTHASE"/>
    <property type="match status" value="1"/>
</dbReference>
<evidence type="ECO:0000256" key="2">
    <source>
        <dbReference type="ARBA" id="ARBA00022692"/>
    </source>
</evidence>
<gene>
    <name evidence="6" type="ORF">N5910_01780</name>
</gene>
<evidence type="ECO:0000256" key="3">
    <source>
        <dbReference type="ARBA" id="ARBA00022989"/>
    </source>
</evidence>
<name>A0A9E7RX59_METWO</name>
<keyword evidence="3 5" id="KW-1133">Transmembrane helix</keyword>
<dbReference type="GO" id="GO:0005886">
    <property type="term" value="C:plasma membrane"/>
    <property type="evidence" value="ECO:0007669"/>
    <property type="project" value="UniProtKB-SubCell"/>
</dbReference>
<accession>A0A9E7RX59</accession>
<reference evidence="6" key="1">
    <citation type="submission" date="2022-09" db="EMBL/GenBank/DDBJ databases">
        <title>Characterization of three MwoI isoschizomers from sequenced genome and metagenomes.</title>
        <authorList>
            <person name="Fomenkov A."/>
            <person name="Xu S.Y."/>
            <person name="Roberts R.J."/>
        </authorList>
    </citation>
    <scope>NUCLEOTIDE SEQUENCE</scope>
    <source>
        <strain evidence="6">DSM 2970</strain>
    </source>
</reference>
<comment type="subcellular location">
    <subcellularLocation>
        <location evidence="1">Cell membrane</location>
        <topology evidence="1">Multi-pass membrane protein</topology>
    </subcellularLocation>
</comment>
<evidence type="ECO:0000256" key="5">
    <source>
        <dbReference type="SAM" id="Phobius"/>
    </source>
</evidence>
<evidence type="ECO:0000256" key="4">
    <source>
        <dbReference type="ARBA" id="ARBA00023136"/>
    </source>
</evidence>
<dbReference type="EMBL" id="CP104550">
    <property type="protein sequence ID" value="UXH32054.1"/>
    <property type="molecule type" value="Genomic_DNA"/>
</dbReference>
<feature type="transmembrane region" description="Helical" evidence="5">
    <location>
        <begin position="125"/>
        <end position="145"/>
    </location>
</feature>
<protein>
    <submittedName>
        <fullName evidence="6">Prenyltransferase</fullName>
    </submittedName>
</protein>
<dbReference type="RefSeq" id="WP_261599699.1">
    <property type="nucleotide sequence ID" value="NZ_CP104550.1"/>
</dbReference>
<dbReference type="InterPro" id="IPR050475">
    <property type="entry name" value="Prenyltransferase_related"/>
</dbReference>
<dbReference type="Gene3D" id="1.20.120.1780">
    <property type="entry name" value="UbiA prenyltransferase"/>
    <property type="match status" value="1"/>
</dbReference>
<keyword evidence="4 5" id="KW-0472">Membrane</keyword>